<feature type="compositionally biased region" description="Polar residues" evidence="4">
    <location>
        <begin position="929"/>
        <end position="949"/>
    </location>
</feature>
<evidence type="ECO:0000256" key="3">
    <source>
        <dbReference type="PROSITE-ProRule" id="PRU00023"/>
    </source>
</evidence>
<feature type="compositionally biased region" description="Polar residues" evidence="4">
    <location>
        <begin position="1659"/>
        <end position="1685"/>
    </location>
</feature>
<keyword evidence="2 3" id="KW-0040">ANK repeat</keyword>
<feature type="region of interest" description="Disordered" evidence="4">
    <location>
        <begin position="661"/>
        <end position="701"/>
    </location>
</feature>
<feature type="repeat" description="ANK" evidence="3">
    <location>
        <begin position="98"/>
        <end position="130"/>
    </location>
</feature>
<feature type="compositionally biased region" description="Low complexity" evidence="4">
    <location>
        <begin position="1334"/>
        <end position="1345"/>
    </location>
</feature>
<dbReference type="Proteomes" id="UP000663833">
    <property type="component" value="Unassembled WGS sequence"/>
</dbReference>
<feature type="compositionally biased region" description="Basic and acidic residues" evidence="4">
    <location>
        <begin position="1205"/>
        <end position="1216"/>
    </location>
</feature>
<feature type="compositionally biased region" description="Polar residues" evidence="4">
    <location>
        <begin position="1003"/>
        <end position="1022"/>
    </location>
</feature>
<dbReference type="Pfam" id="PF12796">
    <property type="entry name" value="Ank_2"/>
    <property type="match status" value="2"/>
</dbReference>
<dbReference type="InterPro" id="IPR002110">
    <property type="entry name" value="Ankyrin_rpt"/>
</dbReference>
<dbReference type="SUPFAM" id="SSF48403">
    <property type="entry name" value="Ankyrin repeat"/>
    <property type="match status" value="1"/>
</dbReference>
<evidence type="ECO:0000256" key="4">
    <source>
        <dbReference type="SAM" id="MobiDB-lite"/>
    </source>
</evidence>
<dbReference type="EMBL" id="CAJNYD010003535">
    <property type="protein sequence ID" value="CAF3517837.1"/>
    <property type="molecule type" value="Genomic_DNA"/>
</dbReference>
<dbReference type="InterPro" id="IPR000421">
    <property type="entry name" value="FA58C"/>
</dbReference>
<evidence type="ECO:0000313" key="7">
    <source>
        <dbReference type="Proteomes" id="UP000663833"/>
    </source>
</evidence>
<feature type="compositionally biased region" description="Basic and acidic residues" evidence="4">
    <location>
        <begin position="1141"/>
        <end position="1162"/>
    </location>
</feature>
<reference evidence="6" key="1">
    <citation type="submission" date="2021-02" db="EMBL/GenBank/DDBJ databases">
        <authorList>
            <person name="Nowell W R."/>
        </authorList>
    </citation>
    <scope>NUCLEOTIDE SEQUENCE</scope>
</reference>
<feature type="compositionally biased region" description="Polar residues" evidence="4">
    <location>
        <begin position="1173"/>
        <end position="1192"/>
    </location>
</feature>
<feature type="region of interest" description="Disordered" evidence="4">
    <location>
        <begin position="1003"/>
        <end position="1026"/>
    </location>
</feature>
<protein>
    <recommendedName>
        <fullName evidence="5">F5/8 type C domain-containing protein</fullName>
    </recommendedName>
</protein>
<dbReference type="PROSITE" id="PS50088">
    <property type="entry name" value="ANK_REPEAT"/>
    <property type="match status" value="4"/>
</dbReference>
<feature type="compositionally biased region" description="Polar residues" evidence="4">
    <location>
        <begin position="662"/>
        <end position="679"/>
    </location>
</feature>
<feature type="domain" description="F5/8 type C" evidence="5">
    <location>
        <begin position="291"/>
        <end position="436"/>
    </location>
</feature>
<feature type="region of interest" description="Disordered" evidence="4">
    <location>
        <begin position="1659"/>
        <end position="1694"/>
    </location>
</feature>
<dbReference type="Gene3D" id="2.60.120.260">
    <property type="entry name" value="Galactose-binding domain-like"/>
    <property type="match status" value="1"/>
</dbReference>
<dbReference type="SMART" id="SM00248">
    <property type="entry name" value="ANK"/>
    <property type="match status" value="5"/>
</dbReference>
<dbReference type="SUPFAM" id="SSF49785">
    <property type="entry name" value="Galactose-binding domain-like"/>
    <property type="match status" value="1"/>
</dbReference>
<feature type="compositionally biased region" description="Low complexity" evidence="4">
    <location>
        <begin position="1540"/>
        <end position="1553"/>
    </location>
</feature>
<dbReference type="InterPro" id="IPR036770">
    <property type="entry name" value="Ankyrin_rpt-contain_sf"/>
</dbReference>
<keyword evidence="1" id="KW-0677">Repeat</keyword>
<dbReference type="Gene3D" id="1.25.40.20">
    <property type="entry name" value="Ankyrin repeat-containing domain"/>
    <property type="match status" value="2"/>
</dbReference>
<dbReference type="PANTHER" id="PTHR24198">
    <property type="entry name" value="ANKYRIN REPEAT AND PROTEIN KINASE DOMAIN-CONTAINING PROTEIN"/>
    <property type="match status" value="1"/>
</dbReference>
<organism evidence="6 7">
    <name type="scientific">Rotaria socialis</name>
    <dbReference type="NCBI Taxonomy" id="392032"/>
    <lineage>
        <taxon>Eukaryota</taxon>
        <taxon>Metazoa</taxon>
        <taxon>Spiralia</taxon>
        <taxon>Gnathifera</taxon>
        <taxon>Rotifera</taxon>
        <taxon>Eurotatoria</taxon>
        <taxon>Bdelloidea</taxon>
        <taxon>Philodinida</taxon>
        <taxon>Philodinidae</taxon>
        <taxon>Rotaria</taxon>
    </lineage>
</organism>
<feature type="repeat" description="ANK" evidence="3">
    <location>
        <begin position="131"/>
        <end position="166"/>
    </location>
</feature>
<evidence type="ECO:0000256" key="2">
    <source>
        <dbReference type="ARBA" id="ARBA00023043"/>
    </source>
</evidence>
<dbReference type="PANTHER" id="PTHR24198:SF165">
    <property type="entry name" value="ANKYRIN REPEAT-CONTAINING PROTEIN-RELATED"/>
    <property type="match status" value="1"/>
</dbReference>
<gene>
    <name evidence="6" type="ORF">LUA448_LOCUS26257</name>
</gene>
<feature type="region of interest" description="Disordered" evidence="4">
    <location>
        <begin position="1426"/>
        <end position="1478"/>
    </location>
</feature>
<evidence type="ECO:0000259" key="5">
    <source>
        <dbReference type="PROSITE" id="PS50022"/>
    </source>
</evidence>
<feature type="compositionally biased region" description="Basic residues" evidence="4">
    <location>
        <begin position="1347"/>
        <end position="1359"/>
    </location>
</feature>
<evidence type="ECO:0000313" key="6">
    <source>
        <dbReference type="EMBL" id="CAF3517837.1"/>
    </source>
</evidence>
<feature type="region of interest" description="Disordered" evidence="4">
    <location>
        <begin position="929"/>
        <end position="953"/>
    </location>
</feature>
<feature type="repeat" description="ANK" evidence="3">
    <location>
        <begin position="217"/>
        <end position="249"/>
    </location>
</feature>
<dbReference type="InterPro" id="IPR008979">
    <property type="entry name" value="Galactose-bd-like_sf"/>
</dbReference>
<comment type="caution">
    <text evidence="6">The sequence shown here is derived from an EMBL/GenBank/DDBJ whole genome shotgun (WGS) entry which is preliminary data.</text>
</comment>
<evidence type="ECO:0000256" key="1">
    <source>
        <dbReference type="ARBA" id="ARBA00022737"/>
    </source>
</evidence>
<feature type="region of interest" description="Disordered" evidence="4">
    <location>
        <begin position="1059"/>
        <end position="1239"/>
    </location>
</feature>
<dbReference type="Pfam" id="PF00754">
    <property type="entry name" value="F5_F8_type_C"/>
    <property type="match status" value="1"/>
</dbReference>
<dbReference type="PROSITE" id="PS50022">
    <property type="entry name" value="FA58C_3"/>
    <property type="match status" value="1"/>
</dbReference>
<sequence>MDHRHEDQQRRQQLLTIVDRGSAEQLFTFLQAYHRRPFRNITEVMGYDAAIDDQIDFIDCVATRYNVTPLIIAAGKGSYEKTKILLVHGANPNKQCSTGDTALNLAVHRQKYRIVDLLLTYRANPNIFNKSGKTALHRAAVSYIDDNANHVRALLNAGADPALEDRNQRIALDEAALANKPVQRAYRAAIIAARLGHDRCLETLLDYGMDPNICDRTHTSPLHVAVRSLKLSTARLLVSHGADKNLINNRGETPIGIAEYLQPDQQQSFVNVLIHTPRVEASGFHVYSNGSMPANAIPYVHPLLRSHPNWTLDSEEFRSPTDNNSSVQNLLDTTSGSYWCCRQNKDAWVIFDLKHQYNISGMRIIGCDNQSTPRSGHIDVSTAFNGPWLKVKDFTCPLSQGNKNDVFFQALKTRFIRVFLSDNYGGDDIRVQGIGFYGVDMRLVDLLREHGLERSLPTLLANSINDLESLDENRDEILNSSDKYLDVNDHFLFIRLMESLRSPKLTRLEWFNPPQSTVIAGDKLQTFSAAGDEGVTDRVKLEERLEQSSQIRTVLMRDLEPIQGRSLVDFPDYVIRDPGRYKVRVVSVESPNIQTPWQDIVQQQQQQQQNNSILNRMTQLMIRKIVPTTYQDIDSYSNHSYDYSMSNQIKSITPKIYRLRPHQQTSSVASRLSNDNEISSNRKNDNTLTPTKFRPQKVLASSNGDETNTIIMGDFMLTKNPNQDRSVYSYKPKHTQVAYKYKGILDSSEVQERAANTIKSLVRERNQFLSPDSIHKSISEKEFRPSSILLRSLTGDNLNRFVGKTNSVSTDDSESDSSEPNNRYYFGEETDYSATNGDDDEVCLVFGHDVLPSNRVQNSTIVQQKTQPTQRPTYRTYINYVNDQTTDIILQQVVDVGTSIDSTLLDEKPSDNRTALFQKSSFDNRESIFTNQSSRSESETYRVSQQTKRQNNDEEIVLTRSPKVRSPTYVSKTDSSVIHSYINVAMPSNSAIDMIKNAEQSSTKSSQIMYTASSSHRSTSKPSLGRETLLERSQTVDSQLVQYENLNTNLDYDTNLSQKSVKSHENRRGFLGAKLPTFPTEKPIPRRPSSTPPTDLDDEFIEPRPNFGPGKRFPNTPRPKRDRRDDDSDSIIGNRSPNRQPKIDTQKSKLIDESTQSEEKLTRNVGTMHEPVQTRNFGNEVQPQSSSTQTTFLPAKKTPKTDYSFIERPEPRPIKYDDDDDYYPDRRSSPIPRQPTPRVIYDDPYDIILHQYIKCRTPSNSPPRRETIDYVYDGHYPACYETPYDDYTVLPEDTRHSHRPRSRPPPSAYSPCTIVTHRSRTSSPPPQHRHIVTPSPSHPVRCPSSPRRPRSATPRRRVQMHSQETDTSLDAMKRKHHTGVQYEPLSTREKGTTPSLRMRKPPTNHRSTTLDASIYSQHRYPIPHSTIPLDFNRSRRTHFHQPPTTTYDYREHRNQSSCNDYDDSGEEEEEEDEIRSMHDQSTMAELLVYLDHYTQCESQPFMADRYIQTTPTVDDNDNEHGNTFENGEESFIRQLPRSGSISIPQPIIIQPDTLPRRRQPQPQPSPTRPKRDGLDYTGNILEVSLHQGQLQRTASIRDSPLLNIGTENILNQPVAHEYATPFETRFIYESDSLSTLGSRKNGSMIAPVLNSARTHMFTQSPVRQSRSNGNFYLSTAPSRSSNSSIRVDITAEKS</sequence>
<accession>A0A818ID69</accession>
<dbReference type="PROSITE" id="PS50297">
    <property type="entry name" value="ANK_REP_REGION"/>
    <property type="match status" value="3"/>
</dbReference>
<feature type="region of interest" description="Disordered" evidence="4">
    <location>
        <begin position="1540"/>
        <end position="1575"/>
    </location>
</feature>
<name>A0A818ID69_9BILA</name>
<proteinExistence type="predicted"/>
<feature type="region of interest" description="Disordered" evidence="4">
    <location>
        <begin position="1290"/>
        <end position="1407"/>
    </location>
</feature>
<feature type="region of interest" description="Disordered" evidence="4">
    <location>
        <begin position="801"/>
        <end position="822"/>
    </location>
</feature>
<feature type="repeat" description="ANK" evidence="3">
    <location>
        <begin position="65"/>
        <end position="97"/>
    </location>
</feature>
<feature type="compositionally biased region" description="Acidic residues" evidence="4">
    <location>
        <begin position="1460"/>
        <end position="1473"/>
    </location>
</feature>